<evidence type="ECO:0000313" key="2">
    <source>
        <dbReference type="Proteomes" id="UP001144978"/>
    </source>
</evidence>
<organism evidence="1 2">
    <name type="scientific">Trametes sanguinea</name>
    <dbReference type="NCBI Taxonomy" id="158606"/>
    <lineage>
        <taxon>Eukaryota</taxon>
        <taxon>Fungi</taxon>
        <taxon>Dikarya</taxon>
        <taxon>Basidiomycota</taxon>
        <taxon>Agaricomycotina</taxon>
        <taxon>Agaricomycetes</taxon>
        <taxon>Polyporales</taxon>
        <taxon>Polyporaceae</taxon>
        <taxon>Trametes</taxon>
    </lineage>
</organism>
<name>A0ACC1PY77_9APHY</name>
<dbReference type="EMBL" id="JANSHE010000997">
    <property type="protein sequence ID" value="KAJ3005334.1"/>
    <property type="molecule type" value="Genomic_DNA"/>
</dbReference>
<protein>
    <submittedName>
        <fullName evidence="1">Uncharacterized protein</fullName>
    </submittedName>
</protein>
<keyword evidence="2" id="KW-1185">Reference proteome</keyword>
<reference evidence="1" key="1">
    <citation type="submission" date="2022-08" db="EMBL/GenBank/DDBJ databases">
        <title>Genome Sequence of Pycnoporus sanguineus.</title>
        <authorList>
            <person name="Buettner E."/>
        </authorList>
    </citation>
    <scope>NUCLEOTIDE SEQUENCE</scope>
    <source>
        <strain evidence="1">CG-C14</strain>
    </source>
</reference>
<sequence>MSNGSLPSLSDTYGALLIGTFFGCILFGLTIRQGYLYFLNYAEDSKALKILVLWVLSVFSQLRDFATVINYAPRLLEMFTSVLSIHACYYFLVSSFSNPIALILNVWSLNVSALQDPLFSFGEAILIKSAPAVPTGIGGYHDIGPKVRTDYTELLHSANQSLPLISYFARRVWIIGVRYRIAVAVALALCMAELAFMAAATIESFINIAWVQFIPHTWLVPTGSSCAVVADFILTVVLVYVLRQSRTGIKWSVHSVQFVHGGALGDPGFQHRLNARRHDTVHSEHRTLDSSSQPRMFITGQPLQDDGVVISADREEAQQAFILPGALYYAGVGIPGNRTYAICLLAALNARKSLKERGRLTTTALFRPSESTGASLGRRPQACSRTLARQVSLQLRYLSTWADPHGPRSRKALSHPSVRFDNTGVELQHVSTTSCSVVDIKGAL</sequence>
<gene>
    <name evidence="1" type="ORF">NUW54_g4384</name>
</gene>
<accession>A0ACC1PY77</accession>
<dbReference type="Proteomes" id="UP001144978">
    <property type="component" value="Unassembled WGS sequence"/>
</dbReference>
<comment type="caution">
    <text evidence="1">The sequence shown here is derived from an EMBL/GenBank/DDBJ whole genome shotgun (WGS) entry which is preliminary data.</text>
</comment>
<proteinExistence type="predicted"/>
<evidence type="ECO:0000313" key="1">
    <source>
        <dbReference type="EMBL" id="KAJ3005334.1"/>
    </source>
</evidence>